<evidence type="ECO:0000313" key="5">
    <source>
        <dbReference type="Proteomes" id="UP000467379"/>
    </source>
</evidence>
<evidence type="ECO:0000313" key="2">
    <source>
        <dbReference type="EMBL" id="BBZ10207.1"/>
    </source>
</evidence>
<dbReference type="EMBL" id="MVHM01000001">
    <property type="protein sequence ID" value="ORA41193.1"/>
    <property type="molecule type" value="Genomic_DNA"/>
</dbReference>
<reference evidence="2 5" key="2">
    <citation type="journal article" date="2019" name="Emerg. Microbes Infect.">
        <title>Comprehensive subspecies identification of 175 nontuberculous mycobacteria species based on 7547 genomic profiles.</title>
        <authorList>
            <person name="Matsumoto Y."/>
            <person name="Kinjo T."/>
            <person name="Motooka D."/>
            <person name="Nabeya D."/>
            <person name="Jung N."/>
            <person name="Uechi K."/>
            <person name="Horii T."/>
            <person name="Iida T."/>
            <person name="Fujita J."/>
            <person name="Nakamura S."/>
        </authorList>
    </citation>
    <scope>NUCLEOTIDE SEQUENCE [LARGE SCALE GENOMIC DNA]</scope>
    <source>
        <strain evidence="2 5">JCM 12687</strain>
    </source>
</reference>
<reference evidence="3 4" key="1">
    <citation type="submission" date="2016-12" db="EMBL/GenBank/DDBJ databases">
        <title>The new phylogeny of genus Mycobacterium.</title>
        <authorList>
            <person name="Tortoli E."/>
            <person name="Trovato A."/>
            <person name="Cirillo D.M."/>
        </authorList>
    </citation>
    <scope>NUCLEOTIDE SEQUENCE [LARGE SCALE GENOMIC DNA]</scope>
    <source>
        <strain evidence="3 4">DSM 44624</strain>
    </source>
</reference>
<proteinExistence type="predicted"/>
<dbReference type="Proteomes" id="UP000467379">
    <property type="component" value="Chromosome"/>
</dbReference>
<feature type="region of interest" description="Disordered" evidence="1">
    <location>
        <begin position="1"/>
        <end position="62"/>
    </location>
</feature>
<dbReference type="Proteomes" id="UP000192441">
    <property type="component" value="Unassembled WGS sequence"/>
</dbReference>
<sequence length="62" mass="7230">MDNRDPLSDEVPVADAVEQEQETTPEPEVPEVEIPPIETNASDWQEQRQEVADEDDRDFYRE</sequence>
<feature type="compositionally biased region" description="Acidic residues" evidence="1">
    <location>
        <begin position="52"/>
        <end position="62"/>
    </location>
</feature>
<name>A0A7I7VZR9_9MYCO</name>
<accession>A0A7I7VZR9</accession>
<evidence type="ECO:0000256" key="1">
    <source>
        <dbReference type="SAM" id="MobiDB-lite"/>
    </source>
</evidence>
<keyword evidence="5" id="KW-1185">Reference proteome</keyword>
<dbReference type="EMBL" id="AP022606">
    <property type="protein sequence ID" value="BBZ10207.1"/>
    <property type="molecule type" value="Genomic_DNA"/>
</dbReference>
<reference evidence="2" key="3">
    <citation type="submission" date="2020-02" db="EMBL/GenBank/DDBJ databases">
        <authorList>
            <person name="Matsumoto Y."/>
            <person name="Kinjo T."/>
            <person name="Motooka D."/>
            <person name="Nabeya D."/>
            <person name="Jung N."/>
            <person name="Uechi K."/>
            <person name="Horii T."/>
            <person name="Iida T."/>
            <person name="Fujita J."/>
            <person name="Nakamura S."/>
        </authorList>
    </citation>
    <scope>NUCLEOTIDE SEQUENCE</scope>
    <source>
        <strain evidence="2">JCM 12687</strain>
    </source>
</reference>
<evidence type="ECO:0000313" key="4">
    <source>
        <dbReference type="Proteomes" id="UP000192441"/>
    </source>
</evidence>
<dbReference type="RefSeq" id="WP_083129968.1">
    <property type="nucleotide sequence ID" value="NZ_AP022606.1"/>
</dbReference>
<evidence type="ECO:0000313" key="3">
    <source>
        <dbReference type="EMBL" id="ORA41193.1"/>
    </source>
</evidence>
<protein>
    <submittedName>
        <fullName evidence="3">Uncharacterized protein</fullName>
    </submittedName>
</protein>
<dbReference type="AlphaFoldDB" id="A0A7I7VZR9"/>
<feature type="compositionally biased region" description="Acidic residues" evidence="1">
    <location>
        <begin position="17"/>
        <end position="31"/>
    </location>
</feature>
<organism evidence="3 4">
    <name type="scientific">Mycobacterium branderi</name>
    <dbReference type="NCBI Taxonomy" id="43348"/>
    <lineage>
        <taxon>Bacteria</taxon>
        <taxon>Bacillati</taxon>
        <taxon>Actinomycetota</taxon>
        <taxon>Actinomycetes</taxon>
        <taxon>Mycobacteriales</taxon>
        <taxon>Mycobacteriaceae</taxon>
        <taxon>Mycobacterium</taxon>
    </lineage>
</organism>
<gene>
    <name evidence="3" type="ORF">BST20_03455</name>
    <name evidence="2" type="ORF">MBRA_04020</name>
</gene>